<dbReference type="AlphaFoldDB" id="A0A1I4NLV0"/>
<protein>
    <recommendedName>
        <fullName evidence="4">YheU family protein</fullName>
    </recommendedName>
</protein>
<evidence type="ECO:0008006" key="4">
    <source>
        <dbReference type="Google" id="ProtNLM"/>
    </source>
</evidence>
<gene>
    <name evidence="2" type="ORF">SAMN05216217_101411</name>
</gene>
<evidence type="ECO:0000256" key="1">
    <source>
        <dbReference type="ARBA" id="ARBA00006450"/>
    </source>
</evidence>
<accession>A0A1I4NLV0</accession>
<dbReference type="SUPFAM" id="SSF118001">
    <property type="entry name" value="YehU-like"/>
    <property type="match status" value="1"/>
</dbReference>
<reference evidence="3" key="1">
    <citation type="submission" date="2016-10" db="EMBL/GenBank/DDBJ databases">
        <authorList>
            <person name="Varghese N."/>
            <person name="Submissions S."/>
        </authorList>
    </citation>
    <scope>NUCLEOTIDE SEQUENCE [LARGE SCALE GENOMIC DNA]</scope>
    <source>
        <strain evidence="3">DSM 24213</strain>
    </source>
</reference>
<sequence>MLIPYQMLETDTLQRLMEDFVTREGTDNGCDQSLESRVAQLYRQLERGELFIVFHPDSGDTSLARKSSLPREILQELLAGQGD</sequence>
<dbReference type="InterPro" id="IPR010648">
    <property type="entry name" value="UPF0270"/>
</dbReference>
<dbReference type="InterPro" id="IPR036685">
    <property type="entry name" value="YehU-like_sf"/>
</dbReference>
<evidence type="ECO:0000313" key="2">
    <source>
        <dbReference type="EMBL" id="SFM16478.1"/>
    </source>
</evidence>
<organism evidence="2 3">
    <name type="scientific">Halopseudomonas yangmingensis</name>
    <dbReference type="NCBI Taxonomy" id="1720063"/>
    <lineage>
        <taxon>Bacteria</taxon>
        <taxon>Pseudomonadati</taxon>
        <taxon>Pseudomonadota</taxon>
        <taxon>Gammaproteobacteria</taxon>
        <taxon>Pseudomonadales</taxon>
        <taxon>Pseudomonadaceae</taxon>
        <taxon>Halopseudomonas</taxon>
    </lineage>
</organism>
<dbReference type="STRING" id="1720063.SAMN05216217_101411"/>
<comment type="similarity">
    <text evidence="1">Belongs to the UPF0270 family.</text>
</comment>
<dbReference type="Pfam" id="PF06794">
    <property type="entry name" value="UPF0270"/>
    <property type="match status" value="1"/>
</dbReference>
<evidence type="ECO:0000313" key="3">
    <source>
        <dbReference type="Proteomes" id="UP000243629"/>
    </source>
</evidence>
<dbReference type="Proteomes" id="UP000243629">
    <property type="component" value="Unassembled WGS sequence"/>
</dbReference>
<proteinExistence type="inferred from homology"/>
<name>A0A1I4NLV0_9GAMM</name>
<dbReference type="Gene3D" id="1.10.10.610">
    <property type="entry name" value="YehU-like"/>
    <property type="match status" value="1"/>
</dbReference>
<keyword evidence="3" id="KW-1185">Reference proteome</keyword>
<dbReference type="EMBL" id="FOUI01000001">
    <property type="protein sequence ID" value="SFM16478.1"/>
    <property type="molecule type" value="Genomic_DNA"/>
</dbReference>
<dbReference type="OrthoDB" id="6120729at2"/>
<dbReference type="RefSeq" id="WP_093471942.1">
    <property type="nucleotide sequence ID" value="NZ_FOUI01000001.1"/>
</dbReference>